<name>A0A1I7XCK0_HETBA</name>
<keyword evidence="2" id="KW-1185">Reference proteome</keyword>
<feature type="region of interest" description="Disordered" evidence="1">
    <location>
        <begin position="37"/>
        <end position="59"/>
    </location>
</feature>
<evidence type="ECO:0000256" key="1">
    <source>
        <dbReference type="SAM" id="MobiDB-lite"/>
    </source>
</evidence>
<organism evidence="2 3">
    <name type="scientific">Heterorhabditis bacteriophora</name>
    <name type="common">Entomopathogenic nematode worm</name>
    <dbReference type="NCBI Taxonomy" id="37862"/>
    <lineage>
        <taxon>Eukaryota</taxon>
        <taxon>Metazoa</taxon>
        <taxon>Ecdysozoa</taxon>
        <taxon>Nematoda</taxon>
        <taxon>Chromadorea</taxon>
        <taxon>Rhabditida</taxon>
        <taxon>Rhabditina</taxon>
        <taxon>Rhabditomorpha</taxon>
        <taxon>Strongyloidea</taxon>
        <taxon>Heterorhabditidae</taxon>
        <taxon>Heterorhabditis</taxon>
    </lineage>
</organism>
<evidence type="ECO:0000313" key="3">
    <source>
        <dbReference type="WBParaSite" id="Hba_15419"/>
    </source>
</evidence>
<evidence type="ECO:0000313" key="2">
    <source>
        <dbReference type="Proteomes" id="UP000095283"/>
    </source>
</evidence>
<proteinExistence type="predicted"/>
<sequence>MSQKYAVKYNGQNITEKEILEKVENKIKTQKKTNFVENKQLRKEEHESGELSHKSEENMTKKLYQQNVVQRTAEQLYTAKHDLTNLRNWHDRFCEHSK</sequence>
<protein>
    <submittedName>
        <fullName evidence="3">Uncharacterized protein</fullName>
    </submittedName>
</protein>
<accession>A0A1I7XCK0</accession>
<dbReference type="WBParaSite" id="Hba_15419">
    <property type="protein sequence ID" value="Hba_15419"/>
    <property type="gene ID" value="Hba_15419"/>
</dbReference>
<feature type="compositionally biased region" description="Basic and acidic residues" evidence="1">
    <location>
        <begin position="39"/>
        <end position="59"/>
    </location>
</feature>
<dbReference type="Proteomes" id="UP000095283">
    <property type="component" value="Unplaced"/>
</dbReference>
<reference evidence="3" key="1">
    <citation type="submission" date="2016-11" db="UniProtKB">
        <authorList>
            <consortium name="WormBaseParasite"/>
        </authorList>
    </citation>
    <scope>IDENTIFICATION</scope>
</reference>
<dbReference type="AlphaFoldDB" id="A0A1I7XCK0"/>